<evidence type="ECO:0000256" key="3">
    <source>
        <dbReference type="ARBA" id="ARBA00022989"/>
    </source>
</evidence>
<dbReference type="AlphaFoldDB" id="A0A371F5J9"/>
<dbReference type="GO" id="GO:0005886">
    <property type="term" value="C:plasma membrane"/>
    <property type="evidence" value="ECO:0007669"/>
    <property type="project" value="TreeGrafter"/>
</dbReference>
<accession>A0A371F5J9</accession>
<keyword evidence="9" id="KW-1185">Reference proteome</keyword>
<gene>
    <name evidence="8" type="primary">NHL13</name>
    <name evidence="8" type="ORF">CR513_46829</name>
</gene>
<evidence type="ECO:0000256" key="6">
    <source>
        <dbReference type="SAM" id="Phobius"/>
    </source>
</evidence>
<evidence type="ECO:0000256" key="2">
    <source>
        <dbReference type="ARBA" id="ARBA00022692"/>
    </source>
</evidence>
<dbReference type="Proteomes" id="UP000257109">
    <property type="component" value="Unassembled WGS sequence"/>
</dbReference>
<organism evidence="8 9">
    <name type="scientific">Mucuna pruriens</name>
    <name type="common">Velvet bean</name>
    <name type="synonym">Dolichos pruriens</name>
    <dbReference type="NCBI Taxonomy" id="157652"/>
    <lineage>
        <taxon>Eukaryota</taxon>
        <taxon>Viridiplantae</taxon>
        <taxon>Streptophyta</taxon>
        <taxon>Embryophyta</taxon>
        <taxon>Tracheophyta</taxon>
        <taxon>Spermatophyta</taxon>
        <taxon>Magnoliopsida</taxon>
        <taxon>eudicotyledons</taxon>
        <taxon>Gunneridae</taxon>
        <taxon>Pentapetalae</taxon>
        <taxon>rosids</taxon>
        <taxon>fabids</taxon>
        <taxon>Fabales</taxon>
        <taxon>Fabaceae</taxon>
        <taxon>Papilionoideae</taxon>
        <taxon>50 kb inversion clade</taxon>
        <taxon>NPAAA clade</taxon>
        <taxon>indigoferoid/millettioid clade</taxon>
        <taxon>Phaseoleae</taxon>
        <taxon>Mucuna</taxon>
    </lineage>
</organism>
<dbReference type="InterPro" id="IPR004864">
    <property type="entry name" value="LEA_2"/>
</dbReference>
<dbReference type="PANTHER" id="PTHR31234:SF36">
    <property type="entry name" value="CHAPERONIN CPN60-LIKE PROTEIN"/>
    <property type="match status" value="1"/>
</dbReference>
<comment type="subcellular location">
    <subcellularLocation>
        <location evidence="1">Membrane</location>
        <topology evidence="1">Single-pass membrane protein</topology>
    </subcellularLocation>
</comment>
<dbReference type="PANTHER" id="PTHR31234">
    <property type="entry name" value="LATE EMBRYOGENESIS ABUNDANT (LEA) HYDROXYPROLINE-RICH GLYCOPROTEIN FAMILY"/>
    <property type="match status" value="1"/>
</dbReference>
<keyword evidence="3 6" id="KW-1133">Transmembrane helix</keyword>
<dbReference type="GO" id="GO:0098542">
    <property type="term" value="P:defense response to other organism"/>
    <property type="evidence" value="ECO:0007669"/>
    <property type="project" value="InterPro"/>
</dbReference>
<comment type="caution">
    <text evidence="8">The sequence shown here is derived from an EMBL/GenBank/DDBJ whole genome shotgun (WGS) entry which is preliminary data.</text>
</comment>
<name>A0A371F5J9_MUCPR</name>
<feature type="transmembrane region" description="Helical" evidence="6">
    <location>
        <begin position="46"/>
        <end position="72"/>
    </location>
</feature>
<dbReference type="OrthoDB" id="777167at2759"/>
<evidence type="ECO:0000256" key="5">
    <source>
        <dbReference type="SAM" id="MobiDB-lite"/>
    </source>
</evidence>
<evidence type="ECO:0000313" key="9">
    <source>
        <dbReference type="Proteomes" id="UP000257109"/>
    </source>
</evidence>
<feature type="region of interest" description="Disordered" evidence="5">
    <location>
        <begin position="1"/>
        <end position="36"/>
    </location>
</feature>
<proteinExistence type="predicted"/>
<dbReference type="Pfam" id="PF03168">
    <property type="entry name" value="LEA_2"/>
    <property type="match status" value="1"/>
</dbReference>
<evidence type="ECO:0000313" key="8">
    <source>
        <dbReference type="EMBL" id="RDX73547.1"/>
    </source>
</evidence>
<protein>
    <submittedName>
        <fullName evidence="8">NDR1/HIN1-like protein 13</fullName>
    </submittedName>
</protein>
<keyword evidence="4 6" id="KW-0472">Membrane</keyword>
<feature type="non-terminal residue" evidence="8">
    <location>
        <position position="1"/>
    </location>
</feature>
<dbReference type="STRING" id="157652.A0A371F5J9"/>
<dbReference type="EMBL" id="QJKJ01010485">
    <property type="protein sequence ID" value="RDX73547.1"/>
    <property type="molecule type" value="Genomic_DNA"/>
</dbReference>
<feature type="domain" description="Late embryogenesis abundant protein LEA-2 subgroup" evidence="7">
    <location>
        <begin position="104"/>
        <end position="201"/>
    </location>
</feature>
<evidence type="ECO:0000256" key="1">
    <source>
        <dbReference type="ARBA" id="ARBA00004167"/>
    </source>
</evidence>
<sequence>MTDRVHPSAKPTANANANAVPKPTFRAYRPQQQQHRRRSRGCAGTLCCWLLMILLLVLLLAGGAGSVLYLLYRPQRPTFSVTSLKVSSLNLSSPTSGNAEFDLTLSTTNPNDRILFSYDPTSVSILSGHVALASATIPSFLHHHRNTTVLETSITSTDQTVDSDAATLLKSKTQVALTVKLETKVEADMGLFQTPRVGIRVLCDGVTVSLPVGDKPATASSENTECQVNVRFKVWKWTVG</sequence>
<dbReference type="Gene3D" id="2.60.40.1820">
    <property type="match status" value="1"/>
</dbReference>
<dbReference type="InterPro" id="IPR044839">
    <property type="entry name" value="NDR1-like"/>
</dbReference>
<evidence type="ECO:0000256" key="4">
    <source>
        <dbReference type="ARBA" id="ARBA00023136"/>
    </source>
</evidence>
<keyword evidence="2 6" id="KW-0812">Transmembrane</keyword>
<dbReference type="SUPFAM" id="SSF117070">
    <property type="entry name" value="LEA14-like"/>
    <property type="match status" value="1"/>
</dbReference>
<reference evidence="8" key="1">
    <citation type="submission" date="2018-05" db="EMBL/GenBank/DDBJ databases">
        <title>Draft genome of Mucuna pruriens seed.</title>
        <authorList>
            <person name="Nnadi N.E."/>
            <person name="Vos R."/>
            <person name="Hasami M.H."/>
            <person name="Devisetty U.K."/>
            <person name="Aguiy J.C."/>
        </authorList>
    </citation>
    <scope>NUCLEOTIDE SEQUENCE [LARGE SCALE GENOMIC DNA]</scope>
    <source>
        <strain evidence="8">JCA_2017</strain>
    </source>
</reference>
<evidence type="ECO:0000259" key="7">
    <source>
        <dbReference type="Pfam" id="PF03168"/>
    </source>
</evidence>